<name>A0A8H7R7V1_9FUNG</name>
<comment type="caution">
    <text evidence="12">The sequence shown here is derived from an EMBL/GenBank/DDBJ whole genome shotgun (WGS) entry which is preliminary data.</text>
</comment>
<feature type="domain" description="Radical SAM core" evidence="11">
    <location>
        <begin position="23"/>
        <end position="266"/>
    </location>
</feature>
<dbReference type="InterPro" id="IPR058240">
    <property type="entry name" value="rSAM_sf"/>
</dbReference>
<dbReference type="OrthoDB" id="431409at2759"/>
<evidence type="ECO:0000256" key="6">
    <source>
        <dbReference type="ARBA" id="ARBA00023004"/>
    </source>
</evidence>
<dbReference type="AlphaFoldDB" id="A0A8H7R7V1"/>
<evidence type="ECO:0000256" key="3">
    <source>
        <dbReference type="ARBA" id="ARBA00022617"/>
    </source>
</evidence>
<reference evidence="12" key="1">
    <citation type="submission" date="2020-12" db="EMBL/GenBank/DDBJ databases">
        <title>Metabolic potential, ecology and presence of endohyphal bacteria is reflected in genomic diversity of Mucoromycotina.</title>
        <authorList>
            <person name="Muszewska A."/>
            <person name="Okrasinska A."/>
            <person name="Steczkiewicz K."/>
            <person name="Drgas O."/>
            <person name="Orlowska M."/>
            <person name="Perlinska-Lenart U."/>
            <person name="Aleksandrzak-Piekarczyk T."/>
            <person name="Szatraj K."/>
            <person name="Zielenkiewicz U."/>
            <person name="Pilsyk S."/>
            <person name="Malc E."/>
            <person name="Mieczkowski P."/>
            <person name="Kruszewska J.S."/>
            <person name="Biernat P."/>
            <person name="Pawlowska J."/>
        </authorList>
    </citation>
    <scope>NUCLEOTIDE SEQUENCE</scope>
    <source>
        <strain evidence="12">WA0000017839</strain>
    </source>
</reference>
<evidence type="ECO:0000256" key="5">
    <source>
        <dbReference type="ARBA" id="ARBA00022723"/>
    </source>
</evidence>
<evidence type="ECO:0000259" key="11">
    <source>
        <dbReference type="PROSITE" id="PS51918"/>
    </source>
</evidence>
<dbReference type="PANTHER" id="PTHR13932">
    <property type="entry name" value="COPROPORPHYRINIGEN III OXIDASE"/>
    <property type="match status" value="1"/>
</dbReference>
<evidence type="ECO:0000256" key="2">
    <source>
        <dbReference type="ARBA" id="ARBA00014678"/>
    </source>
</evidence>
<dbReference type="InterPro" id="IPR006638">
    <property type="entry name" value="Elp3/MiaA/NifB-like_rSAM"/>
</dbReference>
<dbReference type="PANTHER" id="PTHR13932:SF5">
    <property type="entry name" value="RADICAL S-ADENOSYL METHIONINE DOMAIN-CONTAINING PROTEIN 1, MITOCHONDRIAL"/>
    <property type="match status" value="1"/>
</dbReference>
<dbReference type="GO" id="GO:0006779">
    <property type="term" value="P:porphyrin-containing compound biosynthetic process"/>
    <property type="evidence" value="ECO:0007669"/>
    <property type="project" value="InterPro"/>
</dbReference>
<dbReference type="SFLD" id="SFLDG01082">
    <property type="entry name" value="B12-binding_domain_containing"/>
    <property type="match status" value="1"/>
</dbReference>
<keyword evidence="6" id="KW-0408">Iron</keyword>
<dbReference type="EMBL" id="JAEPRD010000038">
    <property type="protein sequence ID" value="KAG2205260.1"/>
    <property type="molecule type" value="Genomic_DNA"/>
</dbReference>
<evidence type="ECO:0000256" key="10">
    <source>
        <dbReference type="ARBA" id="ARBA00045130"/>
    </source>
</evidence>
<keyword evidence="7" id="KW-0411">Iron-sulfur</keyword>
<evidence type="ECO:0000256" key="8">
    <source>
        <dbReference type="ARBA" id="ARBA00023186"/>
    </source>
</evidence>
<comment type="similarity">
    <text evidence="1">Belongs to the anaerobic coproporphyrinogen-III oxidase family. HemW subfamily.</text>
</comment>
<dbReference type="GO" id="GO:0004109">
    <property type="term" value="F:coproporphyrinogen oxidase activity"/>
    <property type="evidence" value="ECO:0007669"/>
    <property type="project" value="InterPro"/>
</dbReference>
<evidence type="ECO:0000313" key="12">
    <source>
        <dbReference type="EMBL" id="KAG2205260.1"/>
    </source>
</evidence>
<keyword evidence="3" id="KW-0349">Heme</keyword>
<keyword evidence="13" id="KW-1185">Reference proteome</keyword>
<dbReference type="SFLD" id="SFLDF00288">
    <property type="entry name" value="HemN-like__clustered_with_nucl"/>
    <property type="match status" value="1"/>
</dbReference>
<evidence type="ECO:0000256" key="7">
    <source>
        <dbReference type="ARBA" id="ARBA00023014"/>
    </source>
</evidence>
<dbReference type="SFLD" id="SFLDF00562">
    <property type="entry name" value="HemN-like__clustered_with_heat"/>
    <property type="match status" value="1"/>
</dbReference>
<organism evidence="12 13">
    <name type="scientific">Mucor saturninus</name>
    <dbReference type="NCBI Taxonomy" id="64648"/>
    <lineage>
        <taxon>Eukaryota</taxon>
        <taxon>Fungi</taxon>
        <taxon>Fungi incertae sedis</taxon>
        <taxon>Mucoromycota</taxon>
        <taxon>Mucoromycotina</taxon>
        <taxon>Mucoromycetes</taxon>
        <taxon>Mucorales</taxon>
        <taxon>Mucorineae</taxon>
        <taxon>Mucoraceae</taxon>
        <taxon>Mucor</taxon>
    </lineage>
</organism>
<protein>
    <recommendedName>
        <fullName evidence="2">Radical S-adenosyl methionine domain-containing protein 1, mitochondrial</fullName>
    </recommendedName>
    <alternativeName>
        <fullName evidence="9">Putative heme chaperone</fullName>
    </alternativeName>
</protein>
<gene>
    <name evidence="12" type="ORF">INT47_009525</name>
</gene>
<dbReference type="GO" id="GO:0005739">
    <property type="term" value="C:mitochondrion"/>
    <property type="evidence" value="ECO:0007669"/>
    <property type="project" value="TreeGrafter"/>
</dbReference>
<dbReference type="InterPro" id="IPR013785">
    <property type="entry name" value="Aldolase_TIM"/>
</dbReference>
<keyword evidence="5" id="KW-0479">Metal-binding</keyword>
<evidence type="ECO:0000256" key="4">
    <source>
        <dbReference type="ARBA" id="ARBA00022691"/>
    </source>
</evidence>
<dbReference type="SUPFAM" id="SSF102114">
    <property type="entry name" value="Radical SAM enzymes"/>
    <property type="match status" value="1"/>
</dbReference>
<proteinExistence type="inferred from homology"/>
<dbReference type="NCBIfam" id="TIGR00539">
    <property type="entry name" value="hemN_rel"/>
    <property type="match status" value="1"/>
</dbReference>
<accession>A0A8H7R7V1</accession>
<comment type="function">
    <text evidence="10">May be a heme chaperone, appears to bind heme. Homologous bacterial proteins do not have oxygen-independent coproporphyrinogen-III oxidase activity. Binds 1 [4Fe-4S] cluster. The cluster is coordinated with 3 cysteines and an exchangeable S-adenosyl-L-methionine.</text>
</comment>
<dbReference type="GO" id="GO:0046872">
    <property type="term" value="F:metal ion binding"/>
    <property type="evidence" value="ECO:0007669"/>
    <property type="project" value="UniProtKB-KW"/>
</dbReference>
<keyword evidence="8" id="KW-0143">Chaperone</keyword>
<sequence>MLRLANRVTPSLQQKRGLYESHAFSSQLFSIYIHWPYCESKCTYCNFNKYVNPEEPPHDRLVQAMTTELEYFLNSPRYNFKNRRLHSVYFGGGTPSLAKPSGIASILKTIDKHVGLNKHVEVSMEANPTSIELHKLQGFKEAGVNRLSLGIQSFNNKDLKVLGRDHSGVDALKALSMAKEIFHKERVTFDLIYARPGQNLQDWRNELKAALEIAGDHMSMYQLTLERSTPLHKQSLKGLIPSMPDSDLAADMYEETVRIAKEFGYAHYEVSSYAKHQAAISRHNFSYWQGMDYLGIGPGAHGRLTDFVDHQRVRTFGEFHPEKYMALCEAEGEGIRKMTPLSVQDMAEELIVFGMRTRMGIPRSRFSAMTQGKQLDEASNFFLYDILHHKMIDLFKTQYLDKEALEMFIQSGFIVDEGEITDESSKEMKFYVPQELEFEWAKGGIRPTEAGLERMDYILPRLLKSKSNI</sequence>
<dbReference type="SFLD" id="SFLDS00029">
    <property type="entry name" value="Radical_SAM"/>
    <property type="match status" value="2"/>
</dbReference>
<dbReference type="SMART" id="SM00729">
    <property type="entry name" value="Elp3"/>
    <property type="match status" value="1"/>
</dbReference>
<dbReference type="Gene3D" id="3.20.20.70">
    <property type="entry name" value="Aldolase class I"/>
    <property type="match status" value="1"/>
</dbReference>
<dbReference type="SFLD" id="SFLDG01065">
    <property type="entry name" value="anaerobic_coproporphyrinogen-I"/>
    <property type="match status" value="2"/>
</dbReference>
<dbReference type="PROSITE" id="PS51918">
    <property type="entry name" value="RADICAL_SAM"/>
    <property type="match status" value="1"/>
</dbReference>
<dbReference type="Proteomes" id="UP000603453">
    <property type="component" value="Unassembled WGS sequence"/>
</dbReference>
<dbReference type="InterPro" id="IPR034505">
    <property type="entry name" value="Coproporphyrinogen-III_oxidase"/>
</dbReference>
<dbReference type="GO" id="GO:0051539">
    <property type="term" value="F:4 iron, 4 sulfur cluster binding"/>
    <property type="evidence" value="ECO:0007669"/>
    <property type="project" value="InterPro"/>
</dbReference>
<dbReference type="InterPro" id="IPR007197">
    <property type="entry name" value="rSAM"/>
</dbReference>
<evidence type="ECO:0000313" key="13">
    <source>
        <dbReference type="Proteomes" id="UP000603453"/>
    </source>
</evidence>
<dbReference type="CDD" id="cd01335">
    <property type="entry name" value="Radical_SAM"/>
    <property type="match status" value="1"/>
</dbReference>
<evidence type="ECO:0000256" key="9">
    <source>
        <dbReference type="ARBA" id="ARBA00033094"/>
    </source>
</evidence>
<dbReference type="InterPro" id="IPR004559">
    <property type="entry name" value="HemW-like"/>
</dbReference>
<keyword evidence="4" id="KW-0949">S-adenosyl-L-methionine</keyword>
<evidence type="ECO:0000256" key="1">
    <source>
        <dbReference type="ARBA" id="ARBA00006100"/>
    </source>
</evidence>
<dbReference type="Pfam" id="PF04055">
    <property type="entry name" value="Radical_SAM"/>
    <property type="match status" value="1"/>
</dbReference>